<evidence type="ECO:0000313" key="2">
    <source>
        <dbReference type="EMBL" id="CAA9286892.1"/>
    </source>
</evidence>
<keyword evidence="2" id="KW-0030">Aminoacyl-tRNA synthetase</keyword>
<feature type="region of interest" description="Disordered" evidence="1">
    <location>
        <begin position="581"/>
        <end position="606"/>
    </location>
</feature>
<feature type="non-terminal residue" evidence="2">
    <location>
        <position position="1"/>
    </location>
</feature>
<feature type="region of interest" description="Disordered" evidence="1">
    <location>
        <begin position="1"/>
        <end position="84"/>
    </location>
</feature>
<feature type="non-terminal residue" evidence="2">
    <location>
        <position position="606"/>
    </location>
</feature>
<feature type="compositionally biased region" description="Low complexity" evidence="1">
    <location>
        <begin position="395"/>
        <end position="408"/>
    </location>
</feature>
<organism evidence="2">
    <name type="scientific">uncultured Mycobacteriales bacterium</name>
    <dbReference type="NCBI Taxonomy" id="581187"/>
    <lineage>
        <taxon>Bacteria</taxon>
        <taxon>Bacillati</taxon>
        <taxon>Actinomycetota</taxon>
        <taxon>Actinomycetes</taxon>
        <taxon>Mycobacteriales</taxon>
        <taxon>environmental samples</taxon>
    </lineage>
</organism>
<feature type="region of interest" description="Disordered" evidence="1">
    <location>
        <begin position="316"/>
        <end position="365"/>
    </location>
</feature>
<name>A0A6J4JT28_9ACTN</name>
<feature type="compositionally biased region" description="Basic residues" evidence="1">
    <location>
        <begin position="423"/>
        <end position="436"/>
    </location>
</feature>
<feature type="compositionally biased region" description="Basic residues" evidence="1">
    <location>
        <begin position="18"/>
        <end position="29"/>
    </location>
</feature>
<accession>A0A6J4JT28</accession>
<protein>
    <submittedName>
        <fullName evidence="2">Methionyl-tRNA synthetase</fullName>
        <ecNumber evidence="2">6.1.1.10</ecNumber>
    </submittedName>
</protein>
<feature type="region of interest" description="Disordered" evidence="1">
    <location>
        <begin position="155"/>
        <end position="181"/>
    </location>
</feature>
<feature type="compositionally biased region" description="Gly residues" evidence="1">
    <location>
        <begin position="532"/>
        <end position="542"/>
    </location>
</feature>
<reference evidence="2" key="1">
    <citation type="submission" date="2020-02" db="EMBL/GenBank/DDBJ databases">
        <authorList>
            <person name="Meier V. D."/>
        </authorList>
    </citation>
    <scope>NUCLEOTIDE SEQUENCE</scope>
    <source>
        <strain evidence="2">AVDCRST_MAG41</strain>
    </source>
</reference>
<evidence type="ECO:0000256" key="1">
    <source>
        <dbReference type="SAM" id="MobiDB-lite"/>
    </source>
</evidence>
<feature type="compositionally biased region" description="Basic residues" evidence="1">
    <location>
        <begin position="591"/>
        <end position="606"/>
    </location>
</feature>
<keyword evidence="2" id="KW-0436">Ligase</keyword>
<feature type="compositionally biased region" description="Gly residues" evidence="1">
    <location>
        <begin position="237"/>
        <end position="247"/>
    </location>
</feature>
<feature type="compositionally biased region" description="Basic residues" evidence="1">
    <location>
        <begin position="316"/>
        <end position="326"/>
    </location>
</feature>
<feature type="compositionally biased region" description="Basic and acidic residues" evidence="1">
    <location>
        <begin position="170"/>
        <end position="181"/>
    </location>
</feature>
<feature type="compositionally biased region" description="Basic and acidic residues" evidence="1">
    <location>
        <begin position="457"/>
        <end position="468"/>
    </location>
</feature>
<feature type="compositionally biased region" description="Basic and acidic residues" evidence="1">
    <location>
        <begin position="65"/>
        <end position="82"/>
    </location>
</feature>
<feature type="compositionally biased region" description="Basic residues" evidence="1">
    <location>
        <begin position="155"/>
        <end position="169"/>
    </location>
</feature>
<feature type="region of interest" description="Disordered" evidence="1">
    <location>
        <begin position="395"/>
        <end position="509"/>
    </location>
</feature>
<sequence length="606" mass="65787">ARQLAHPRRGGLAVRQRPPAHRPRRRVRALGRVQPLSADGGQQGPDGLRDRRARHPDHRRGRQGRHLDPGDRRPLQPADRRGPALARAVVRPVHPDHHDQPLLGGPGDLHRPARQRVRLPADHARRHLAVHRPDAAGPLHRGHLPDLRLRLRPRRPVRQLRQPARRHRPDRPAVADQRREAEVRRVRAVFPRPAGVRRGAGDVPAVAGQLAPERAEVLPQPARRPQAAGDHPRPGLGRPGAAGGLAGPPGQEAVRLVRRGRRLPLGFDRVGAADRRPGRLAAVLAVRAGPRLLLHGQGQHRLPRRDLAGDAAGLLRHRRPRRHPGPARRPGPAVRGRLQRVPDDGGQAVLLVPGRGHRDPRPAVPVRRGRAALLPVGGRAGDAGHRLHLGRVPPAQQRRAGRQLGQPGEPVDLAGGPQLPGRPGRRRPQRRRRHAARGVEGGLRQRRRAAGPVPPEGGDRRGHEDRRRCQPLHLRPGAVDAAEDRPGRGPGADGDDPQRRAAGGGRLQDAAHAVPAGVVGHRAPAAGRGRRAGGVGADAGGGRGRRADRYRLPVVPGDHRRLHRRRPLGVHAAAGRPVAVRPDAAVPQAGRVHRGRRAGPARRRRM</sequence>
<feature type="region of interest" description="Disordered" evidence="1">
    <location>
        <begin position="216"/>
        <end position="250"/>
    </location>
</feature>
<dbReference type="EMBL" id="CADCTP010000384">
    <property type="protein sequence ID" value="CAA9286892.1"/>
    <property type="molecule type" value="Genomic_DNA"/>
</dbReference>
<feature type="compositionally biased region" description="Basic residues" evidence="1">
    <location>
        <begin position="51"/>
        <end position="64"/>
    </location>
</feature>
<dbReference type="EC" id="6.1.1.10" evidence="2"/>
<dbReference type="GO" id="GO:0004825">
    <property type="term" value="F:methionine-tRNA ligase activity"/>
    <property type="evidence" value="ECO:0007669"/>
    <property type="project" value="UniProtKB-EC"/>
</dbReference>
<dbReference type="AlphaFoldDB" id="A0A6J4JT28"/>
<feature type="region of interest" description="Disordered" evidence="1">
    <location>
        <begin position="92"/>
        <end position="111"/>
    </location>
</feature>
<proteinExistence type="predicted"/>
<gene>
    <name evidence="2" type="ORF">AVDCRST_MAG41-4045</name>
</gene>
<feature type="region of interest" description="Disordered" evidence="1">
    <location>
        <begin position="521"/>
        <end position="548"/>
    </location>
</feature>